<dbReference type="Gene3D" id="1.10.530.10">
    <property type="match status" value="1"/>
</dbReference>
<dbReference type="Pfam" id="PF01832">
    <property type="entry name" value="Glucosaminidase"/>
    <property type="match status" value="1"/>
</dbReference>
<name>A0A0R1SG59_9LACO</name>
<keyword evidence="3" id="KW-1133">Transmembrane helix</keyword>
<dbReference type="PATRIC" id="fig|1423739.3.peg.600"/>
<dbReference type="SMART" id="SM00047">
    <property type="entry name" value="LYZ2"/>
    <property type="match status" value="1"/>
</dbReference>
<evidence type="ECO:0000256" key="1">
    <source>
        <dbReference type="ARBA" id="ARBA00010266"/>
    </source>
</evidence>
<dbReference type="Proteomes" id="UP000052013">
    <property type="component" value="Unassembled WGS sequence"/>
</dbReference>
<gene>
    <name evidence="5" type="ORF">FC85_GL000572</name>
</gene>
<reference evidence="5 6" key="1">
    <citation type="journal article" date="2015" name="Genome Announc.">
        <title>Expanding the biotechnology potential of lactobacilli through comparative genomics of 213 strains and associated genera.</title>
        <authorList>
            <person name="Sun Z."/>
            <person name="Harris H.M."/>
            <person name="McCann A."/>
            <person name="Guo C."/>
            <person name="Argimon S."/>
            <person name="Zhang W."/>
            <person name="Yang X."/>
            <person name="Jeffery I.B."/>
            <person name="Cooney J.C."/>
            <person name="Kagawa T.F."/>
            <person name="Liu W."/>
            <person name="Song Y."/>
            <person name="Salvetti E."/>
            <person name="Wrobel A."/>
            <person name="Rasinkangas P."/>
            <person name="Parkhill J."/>
            <person name="Rea M.C."/>
            <person name="O'Sullivan O."/>
            <person name="Ritari J."/>
            <person name="Douillard F.P."/>
            <person name="Paul Ross R."/>
            <person name="Yang R."/>
            <person name="Briner A.E."/>
            <person name="Felis G.E."/>
            <person name="de Vos W.M."/>
            <person name="Barrangou R."/>
            <person name="Klaenhammer T.R."/>
            <person name="Caufield P.W."/>
            <person name="Cui Y."/>
            <person name="Zhang H."/>
            <person name="O'Toole P.W."/>
        </authorList>
    </citation>
    <scope>NUCLEOTIDE SEQUENCE [LARGE SCALE GENOMIC DNA]</scope>
    <source>
        <strain evidence="5 6">DSM 14421</strain>
    </source>
</reference>
<keyword evidence="2" id="KW-0378">Hydrolase</keyword>
<organism evidence="5 6">
    <name type="scientific">Lentilactobacillus diolivorans DSM 14421</name>
    <dbReference type="NCBI Taxonomy" id="1423739"/>
    <lineage>
        <taxon>Bacteria</taxon>
        <taxon>Bacillati</taxon>
        <taxon>Bacillota</taxon>
        <taxon>Bacilli</taxon>
        <taxon>Lactobacillales</taxon>
        <taxon>Lactobacillaceae</taxon>
        <taxon>Lentilactobacillus</taxon>
    </lineage>
</organism>
<comment type="caution">
    <text evidence="5">The sequence shown here is derived from an EMBL/GenBank/DDBJ whole genome shotgun (WGS) entry which is preliminary data.</text>
</comment>
<evidence type="ECO:0000256" key="3">
    <source>
        <dbReference type="SAM" id="Phobius"/>
    </source>
</evidence>
<comment type="similarity">
    <text evidence="1">Belongs to the glycosyl hydrolase 73 family.</text>
</comment>
<sequence>MSVLNELKMVIKSVMRKKTWPVILILLITICVIGSGFVVRNYLGLQLGNSINAVKSKPSASGTPSVRQENTFINEMATPAIKLYRRDRQVLPSVVIAQACLESNFGTSQLYRDANNIFGVKGTYYGQSVSFSTREVEGGRSVMVMAQFRKYPNVNAAMIDHNRLVTNKFITKKNIMSYRQSASMLQENGYATDPGYAKKLERIIVKYHLSSFDLKAIND</sequence>
<dbReference type="RefSeq" id="WP_225427566.1">
    <property type="nucleotide sequence ID" value="NZ_AZEY01000077.1"/>
</dbReference>
<accession>A0A0R1SG59</accession>
<dbReference type="EMBL" id="AZEY01000077">
    <property type="protein sequence ID" value="KRL65077.1"/>
    <property type="molecule type" value="Genomic_DNA"/>
</dbReference>
<dbReference type="InterPro" id="IPR051056">
    <property type="entry name" value="Glycosyl_Hydrolase_73"/>
</dbReference>
<evidence type="ECO:0000313" key="5">
    <source>
        <dbReference type="EMBL" id="KRL65077.1"/>
    </source>
</evidence>
<evidence type="ECO:0000256" key="2">
    <source>
        <dbReference type="ARBA" id="ARBA00022801"/>
    </source>
</evidence>
<keyword evidence="3" id="KW-0812">Transmembrane</keyword>
<proteinExistence type="inferred from homology"/>
<dbReference type="PANTHER" id="PTHR33308">
    <property type="entry name" value="PEPTIDOGLYCAN HYDROLASE FLGJ"/>
    <property type="match status" value="1"/>
</dbReference>
<evidence type="ECO:0000259" key="4">
    <source>
        <dbReference type="SMART" id="SM00047"/>
    </source>
</evidence>
<dbReference type="Gene3D" id="4.10.80.30">
    <property type="entry name" value="DNA polymerase, domain 6"/>
    <property type="match status" value="1"/>
</dbReference>
<protein>
    <submittedName>
        <fullName evidence="5">Mannosyl-glycoprotein endo-beta-N-acetylglucosaminidase</fullName>
    </submittedName>
</protein>
<feature type="transmembrane region" description="Helical" evidence="3">
    <location>
        <begin position="20"/>
        <end position="39"/>
    </location>
</feature>
<keyword evidence="3" id="KW-0472">Membrane</keyword>
<dbReference type="GO" id="GO:0004040">
    <property type="term" value="F:amidase activity"/>
    <property type="evidence" value="ECO:0007669"/>
    <property type="project" value="InterPro"/>
</dbReference>
<feature type="domain" description="Mannosyl-glycoprotein endo-beta-N-acetylglucosamidase-like" evidence="4">
    <location>
        <begin position="62"/>
        <end position="213"/>
    </location>
</feature>
<dbReference type="STRING" id="1423739.FC85_GL000572"/>
<dbReference type="AlphaFoldDB" id="A0A0R1SG59"/>
<dbReference type="PANTHER" id="PTHR33308:SF9">
    <property type="entry name" value="PEPTIDOGLYCAN HYDROLASE FLGJ"/>
    <property type="match status" value="1"/>
</dbReference>
<dbReference type="InterPro" id="IPR002901">
    <property type="entry name" value="MGlyc_endo_b_GlcNAc-like_dom"/>
</dbReference>
<evidence type="ECO:0000313" key="6">
    <source>
        <dbReference type="Proteomes" id="UP000052013"/>
    </source>
</evidence>